<organism evidence="2 3">
    <name type="scientific">Treponema succinifaciens (strain ATCC 33096 / DSM 2489 / 6091)</name>
    <dbReference type="NCBI Taxonomy" id="869209"/>
    <lineage>
        <taxon>Bacteria</taxon>
        <taxon>Pseudomonadati</taxon>
        <taxon>Spirochaetota</taxon>
        <taxon>Spirochaetia</taxon>
        <taxon>Spirochaetales</taxon>
        <taxon>Treponemataceae</taxon>
        <taxon>Treponema</taxon>
    </lineage>
</organism>
<reference evidence="2 3" key="1">
    <citation type="journal article" date="2011" name="Stand. Genomic Sci.">
        <title>Complete genome sequence of Treponema succinifaciens type strain (6091).</title>
        <authorList>
            <person name="Han C."/>
            <person name="Gronow S."/>
            <person name="Teshima H."/>
            <person name="Lapidus A."/>
            <person name="Nolan M."/>
            <person name="Lucas S."/>
            <person name="Hammon N."/>
            <person name="Deshpande S."/>
            <person name="Cheng J.F."/>
            <person name="Zeytun A."/>
            <person name="Tapia R."/>
            <person name="Goodwin L."/>
            <person name="Pitluck S."/>
            <person name="Liolios K."/>
            <person name="Pagani I."/>
            <person name="Ivanova N."/>
            <person name="Mavromatis K."/>
            <person name="Mikhailova N."/>
            <person name="Huntemann M."/>
            <person name="Pati A."/>
            <person name="Chen A."/>
            <person name="Palaniappan K."/>
            <person name="Land M."/>
            <person name="Hauser L."/>
            <person name="Brambilla E.M."/>
            <person name="Rohde M."/>
            <person name="Goker M."/>
            <person name="Woyke T."/>
            <person name="Bristow J."/>
            <person name="Eisen J.A."/>
            <person name="Markowitz V."/>
            <person name="Hugenholtz P."/>
            <person name="Kyrpides N.C."/>
            <person name="Klenk H.P."/>
            <person name="Detter J.C."/>
        </authorList>
    </citation>
    <scope>NUCLEOTIDE SEQUENCE [LARGE SCALE GENOMIC DNA]</scope>
    <source>
        <strain evidence="3">ATCC 33096 / DSM 2489 / 6091</strain>
    </source>
</reference>
<dbReference type="InterPro" id="IPR029058">
    <property type="entry name" value="AB_hydrolase_fold"/>
</dbReference>
<accession>F2NS22</accession>
<evidence type="ECO:0000259" key="1">
    <source>
        <dbReference type="Pfam" id="PF12146"/>
    </source>
</evidence>
<dbReference type="PANTHER" id="PTHR11614">
    <property type="entry name" value="PHOSPHOLIPASE-RELATED"/>
    <property type="match status" value="1"/>
</dbReference>
<evidence type="ECO:0000313" key="2">
    <source>
        <dbReference type="EMBL" id="AEB14258.1"/>
    </source>
</evidence>
<keyword evidence="3" id="KW-1185">Reference proteome</keyword>
<dbReference type="STRING" id="869209.Tresu_1351"/>
<keyword evidence="2" id="KW-0378">Hydrolase</keyword>
<reference evidence="3" key="2">
    <citation type="submission" date="2011-04" db="EMBL/GenBank/DDBJ databases">
        <title>The complete genome of chromosome of Treponema succinifaciens DSM 2489.</title>
        <authorList>
            <person name="Lucas S."/>
            <person name="Copeland A."/>
            <person name="Lapidus A."/>
            <person name="Bruce D."/>
            <person name="Goodwin L."/>
            <person name="Pitluck S."/>
            <person name="Peters L."/>
            <person name="Kyrpides N."/>
            <person name="Mavromatis K."/>
            <person name="Ivanova N."/>
            <person name="Ovchinnikova G."/>
            <person name="Teshima H."/>
            <person name="Detter J.C."/>
            <person name="Tapia R."/>
            <person name="Han C."/>
            <person name="Land M."/>
            <person name="Hauser L."/>
            <person name="Markowitz V."/>
            <person name="Cheng J.-F."/>
            <person name="Hugenholtz P."/>
            <person name="Woyke T."/>
            <person name="Wu D."/>
            <person name="Gronow S."/>
            <person name="Wellnitz S."/>
            <person name="Brambilla E."/>
            <person name="Klenk H.-P."/>
            <person name="Eisen J.A."/>
        </authorList>
    </citation>
    <scope>NUCLEOTIDE SEQUENCE [LARGE SCALE GENOMIC DNA]</scope>
    <source>
        <strain evidence="3">ATCC 33096 / DSM 2489 / 6091</strain>
    </source>
</reference>
<evidence type="ECO:0000313" key="3">
    <source>
        <dbReference type="Proteomes" id="UP000006852"/>
    </source>
</evidence>
<dbReference type="RefSeq" id="WP_013701543.1">
    <property type="nucleotide sequence ID" value="NC_015385.1"/>
</dbReference>
<feature type="domain" description="Serine aminopeptidase S33" evidence="1">
    <location>
        <begin position="26"/>
        <end position="294"/>
    </location>
</feature>
<dbReference type="Gene3D" id="3.40.50.1820">
    <property type="entry name" value="alpha/beta hydrolase"/>
    <property type="match status" value="1"/>
</dbReference>
<name>F2NS22_TRES6</name>
<dbReference type="InterPro" id="IPR051044">
    <property type="entry name" value="MAG_DAG_Lipase"/>
</dbReference>
<dbReference type="EMBL" id="CP002631">
    <property type="protein sequence ID" value="AEB14258.1"/>
    <property type="molecule type" value="Genomic_DNA"/>
</dbReference>
<protein>
    <submittedName>
        <fullName evidence="2">Alpha/beta hydrolase fold protein</fullName>
    </submittedName>
</protein>
<dbReference type="KEGG" id="tsu:Tresu_1351"/>
<sequence length="309" mass="34737">MNCEVKELSMPDGNVNFVYHWIPVETESVVVLSHGMAEHAARYARFAEFLAKNKIALIAEDHRGHGKTGLKAQTDGTGMPGFLADKDGFNLVTEDIHEEILYAKKIFPGKKIFLLGHSFGSFIAQNVIEKYGDEIAKAVLCGTAGPRLLTVAFANFIGGIIKFFEGAKKQSRFMNFLTFGLSNSKIKNRRTDFDWLSRDKNEVDLYIKDELCGFDATNGFLCDIYSGLRQIHKKSNILKIPKDLPVFLVAGTADPVGSYGKTVKKLFDCYKKSGMKNVSMRLYEGARHELFNEINREEVMDDILHFLQS</sequence>
<gene>
    <name evidence="2" type="ordered locus">Tresu_1351</name>
</gene>
<dbReference type="Proteomes" id="UP000006852">
    <property type="component" value="Chromosome"/>
</dbReference>
<dbReference type="eggNOG" id="COG2267">
    <property type="taxonomic scope" value="Bacteria"/>
</dbReference>
<dbReference type="AlphaFoldDB" id="F2NS22"/>
<proteinExistence type="predicted"/>
<dbReference type="GO" id="GO:0016787">
    <property type="term" value="F:hydrolase activity"/>
    <property type="evidence" value="ECO:0007669"/>
    <property type="project" value="UniProtKB-KW"/>
</dbReference>
<dbReference type="SUPFAM" id="SSF53474">
    <property type="entry name" value="alpha/beta-Hydrolases"/>
    <property type="match status" value="1"/>
</dbReference>
<dbReference type="InterPro" id="IPR022742">
    <property type="entry name" value="Hydrolase_4"/>
</dbReference>
<dbReference type="ESTHER" id="tres6-f2ns22">
    <property type="family name" value="Monoglyceridelipase_lysophospholip"/>
</dbReference>
<dbReference type="GeneID" id="302998511"/>
<dbReference type="Pfam" id="PF12146">
    <property type="entry name" value="Hydrolase_4"/>
    <property type="match status" value="1"/>
</dbReference>
<dbReference type="HOGENOM" id="CLU_026209_1_0_12"/>